<dbReference type="Proteomes" id="UP000054485">
    <property type="component" value="Unassembled WGS sequence"/>
</dbReference>
<evidence type="ECO:0000313" key="3">
    <source>
        <dbReference type="Proteomes" id="UP000054485"/>
    </source>
</evidence>
<dbReference type="AlphaFoldDB" id="A0A0D0B193"/>
<reference evidence="2 3" key="1">
    <citation type="submission" date="2014-04" db="EMBL/GenBank/DDBJ databases">
        <authorList>
            <consortium name="DOE Joint Genome Institute"/>
            <person name="Kuo A."/>
            <person name="Ruytinx J."/>
            <person name="Rineau F."/>
            <person name="Colpaert J."/>
            <person name="Kohler A."/>
            <person name="Nagy L.G."/>
            <person name="Floudas D."/>
            <person name="Copeland A."/>
            <person name="Barry K.W."/>
            <person name="Cichocki N."/>
            <person name="Veneault-Fourrey C."/>
            <person name="LaButti K."/>
            <person name="Lindquist E.A."/>
            <person name="Lipzen A."/>
            <person name="Lundell T."/>
            <person name="Morin E."/>
            <person name="Murat C."/>
            <person name="Sun H."/>
            <person name="Tunlid A."/>
            <person name="Henrissat B."/>
            <person name="Grigoriev I.V."/>
            <person name="Hibbett D.S."/>
            <person name="Martin F."/>
            <person name="Nordberg H.P."/>
            <person name="Cantor M.N."/>
            <person name="Hua S.X."/>
        </authorList>
    </citation>
    <scope>NUCLEOTIDE SEQUENCE [LARGE SCALE GENOMIC DNA]</scope>
    <source>
        <strain evidence="2 3">UH-Slu-Lm8-n1</strain>
    </source>
</reference>
<organism evidence="2 3">
    <name type="scientific">Suillus luteus UH-Slu-Lm8-n1</name>
    <dbReference type="NCBI Taxonomy" id="930992"/>
    <lineage>
        <taxon>Eukaryota</taxon>
        <taxon>Fungi</taxon>
        <taxon>Dikarya</taxon>
        <taxon>Basidiomycota</taxon>
        <taxon>Agaricomycotina</taxon>
        <taxon>Agaricomycetes</taxon>
        <taxon>Agaricomycetidae</taxon>
        <taxon>Boletales</taxon>
        <taxon>Suillineae</taxon>
        <taxon>Suillaceae</taxon>
        <taxon>Suillus</taxon>
    </lineage>
</organism>
<accession>A0A0D0B193</accession>
<protein>
    <submittedName>
        <fullName evidence="2">Uncharacterized protein</fullName>
    </submittedName>
</protein>
<dbReference type="InParanoid" id="A0A0D0B193"/>
<keyword evidence="3" id="KW-1185">Reference proteome</keyword>
<sequence length="226" mass="24641">MSFSTTDPGQDFKAEAMDVFGKEKGKEMVLDDVDYEDDKRTDAGPLNEDLEPGEILNGKASKNDDPPVQVDDSRLHIFRGDKDLGWESPNDTSGSPSSCFPYPPLPLMLSSGSPSHFQPSDLSIIHHYQHPPIAHLNTSVPNEISINLPEAADRPKYLLSSTDTTGSKVRAVSVQMDTSEDSDMAADCMMKSLTMHSHKTSLGARTSGSHISSDQDSDQLPIISHK</sequence>
<feature type="compositionally biased region" description="Polar residues" evidence="1">
    <location>
        <begin position="203"/>
        <end position="214"/>
    </location>
</feature>
<dbReference type="EMBL" id="KN835308">
    <property type="protein sequence ID" value="KIK40287.1"/>
    <property type="molecule type" value="Genomic_DNA"/>
</dbReference>
<reference evidence="3" key="2">
    <citation type="submission" date="2015-01" db="EMBL/GenBank/DDBJ databases">
        <title>Evolutionary Origins and Diversification of the Mycorrhizal Mutualists.</title>
        <authorList>
            <consortium name="DOE Joint Genome Institute"/>
            <consortium name="Mycorrhizal Genomics Consortium"/>
            <person name="Kohler A."/>
            <person name="Kuo A."/>
            <person name="Nagy L.G."/>
            <person name="Floudas D."/>
            <person name="Copeland A."/>
            <person name="Barry K.W."/>
            <person name="Cichocki N."/>
            <person name="Veneault-Fourrey C."/>
            <person name="LaButti K."/>
            <person name="Lindquist E.A."/>
            <person name="Lipzen A."/>
            <person name="Lundell T."/>
            <person name="Morin E."/>
            <person name="Murat C."/>
            <person name="Riley R."/>
            <person name="Ohm R."/>
            <person name="Sun H."/>
            <person name="Tunlid A."/>
            <person name="Henrissat B."/>
            <person name="Grigoriev I.V."/>
            <person name="Hibbett D.S."/>
            <person name="Martin F."/>
        </authorList>
    </citation>
    <scope>NUCLEOTIDE SEQUENCE [LARGE SCALE GENOMIC DNA]</scope>
    <source>
        <strain evidence="3">UH-Slu-Lm8-n1</strain>
    </source>
</reference>
<gene>
    <name evidence="2" type="ORF">CY34DRAFT_107841</name>
</gene>
<feature type="compositionally biased region" description="Basic and acidic residues" evidence="1">
    <location>
        <begin position="61"/>
        <end position="71"/>
    </location>
</feature>
<evidence type="ECO:0000256" key="1">
    <source>
        <dbReference type="SAM" id="MobiDB-lite"/>
    </source>
</evidence>
<evidence type="ECO:0000313" key="2">
    <source>
        <dbReference type="EMBL" id="KIK40287.1"/>
    </source>
</evidence>
<feature type="region of interest" description="Disordered" evidence="1">
    <location>
        <begin position="1"/>
        <end position="71"/>
    </location>
</feature>
<feature type="compositionally biased region" description="Basic and acidic residues" evidence="1">
    <location>
        <begin position="10"/>
        <end position="29"/>
    </location>
</feature>
<name>A0A0D0B193_9AGAM</name>
<feature type="region of interest" description="Disordered" evidence="1">
    <location>
        <begin position="198"/>
        <end position="226"/>
    </location>
</feature>
<proteinExistence type="predicted"/>
<dbReference type="HOGENOM" id="CLU_1225481_0_0_1"/>